<dbReference type="PANTHER" id="PTHR35526:SF3">
    <property type="entry name" value="ANTI-SIGMA-F FACTOR RSBW"/>
    <property type="match status" value="1"/>
</dbReference>
<dbReference type="PANTHER" id="PTHR35526">
    <property type="entry name" value="ANTI-SIGMA-F FACTOR RSBW-RELATED"/>
    <property type="match status" value="1"/>
</dbReference>
<evidence type="ECO:0000259" key="3">
    <source>
        <dbReference type="Pfam" id="PF14417"/>
    </source>
</evidence>
<name>A0A1N5W8X9_9ACTN</name>
<protein>
    <submittedName>
        <fullName evidence="4">Anti-sigma regulatory factor (Ser/Thr protein kinase)</fullName>
    </submittedName>
</protein>
<gene>
    <name evidence="4" type="ORF">SAMN04489832_2266</name>
</gene>
<dbReference type="SUPFAM" id="SSF55874">
    <property type="entry name" value="ATPase domain of HSP90 chaperone/DNA topoisomerase II/histidine kinase"/>
    <property type="match status" value="1"/>
</dbReference>
<organism evidence="4 5">
    <name type="scientific">Micromonospora cremea</name>
    <dbReference type="NCBI Taxonomy" id="709881"/>
    <lineage>
        <taxon>Bacteria</taxon>
        <taxon>Bacillati</taxon>
        <taxon>Actinomycetota</taxon>
        <taxon>Actinomycetes</taxon>
        <taxon>Micromonosporales</taxon>
        <taxon>Micromonosporaceae</taxon>
        <taxon>Micromonospora</taxon>
    </lineage>
</organism>
<dbReference type="Pfam" id="PF14417">
    <property type="entry name" value="MEDS"/>
    <property type="match status" value="1"/>
</dbReference>
<dbReference type="AlphaFoldDB" id="A0A1N5W8X9"/>
<dbReference type="InterPro" id="IPR025847">
    <property type="entry name" value="MEDS_domain"/>
</dbReference>
<feature type="domain" description="Histidine kinase/HSP90-like ATPase" evidence="2">
    <location>
        <begin position="198"/>
        <end position="309"/>
    </location>
</feature>
<evidence type="ECO:0000256" key="1">
    <source>
        <dbReference type="ARBA" id="ARBA00022527"/>
    </source>
</evidence>
<dbReference type="InterPro" id="IPR047718">
    <property type="entry name" value="RsbA-like_anti_sig"/>
</dbReference>
<accession>A0A1N5W8X9</accession>
<dbReference type="RefSeq" id="WP_244298471.1">
    <property type="nucleotide sequence ID" value="NZ_FSQT01000001.1"/>
</dbReference>
<keyword evidence="5" id="KW-1185">Reference proteome</keyword>
<dbReference type="InterPro" id="IPR050267">
    <property type="entry name" value="Anti-sigma-factor_SerPK"/>
</dbReference>
<reference evidence="5" key="1">
    <citation type="submission" date="2016-12" db="EMBL/GenBank/DDBJ databases">
        <authorList>
            <person name="Varghese N."/>
            <person name="Submissions S."/>
        </authorList>
    </citation>
    <scope>NUCLEOTIDE SEQUENCE [LARGE SCALE GENOMIC DNA]</scope>
    <source>
        <strain evidence="5">DSM 45599</strain>
    </source>
</reference>
<dbReference type="CDD" id="cd16936">
    <property type="entry name" value="HATPase_RsbW-like"/>
    <property type="match status" value="1"/>
</dbReference>
<dbReference type="Gene3D" id="3.30.565.10">
    <property type="entry name" value="Histidine kinase-like ATPase, C-terminal domain"/>
    <property type="match status" value="1"/>
</dbReference>
<dbReference type="GO" id="GO:0004674">
    <property type="term" value="F:protein serine/threonine kinase activity"/>
    <property type="evidence" value="ECO:0007669"/>
    <property type="project" value="UniProtKB-KW"/>
</dbReference>
<evidence type="ECO:0000259" key="2">
    <source>
        <dbReference type="Pfam" id="PF13581"/>
    </source>
</evidence>
<keyword evidence="4" id="KW-0808">Transferase</keyword>
<evidence type="ECO:0000313" key="5">
    <source>
        <dbReference type="Proteomes" id="UP000185124"/>
    </source>
</evidence>
<dbReference type="InterPro" id="IPR003594">
    <property type="entry name" value="HATPase_dom"/>
</dbReference>
<keyword evidence="4" id="KW-0418">Kinase</keyword>
<dbReference type="STRING" id="709881.SAMN04489832_2266"/>
<dbReference type="Pfam" id="PF13581">
    <property type="entry name" value="HATPase_c_2"/>
    <property type="match status" value="1"/>
</dbReference>
<dbReference type="Proteomes" id="UP000185124">
    <property type="component" value="Unassembled WGS sequence"/>
</dbReference>
<dbReference type="InterPro" id="IPR036890">
    <property type="entry name" value="HATPase_C_sf"/>
</dbReference>
<sequence>MSISVATRTDSFAHPALFYADHEEYLAGTLPFIEAGLVADEPVMVAVPGDNLDHIRTALGTEAGRVQLHDMGVAGRNPGRIIPGVLLAFAAAHAGKRVRIIGEPIWAGRSATEYPACAQHEALINAAFAGRPATILCPYDTSHLDRRWLDDAHRTHPVVQMGSVVRESPHYADPVAVAAGFNLPLQDPPAQARTITIDLHALSVIRRVVTAEAIAAGLSPDRVSDLTLAVSELAANTVKHTAGGGTLAVWTDDTRLICQLTDTGHITNPLAGRIPVPPQQPGSRGLLLVNQLCDLVRVHTMPGGTTIRLHMHR</sequence>
<keyword evidence="1" id="KW-0723">Serine/threonine-protein kinase</keyword>
<feature type="domain" description="MEDS" evidence="3">
    <location>
        <begin position="14"/>
        <end position="157"/>
    </location>
</feature>
<proteinExistence type="predicted"/>
<dbReference type="NCBIfam" id="NF041045">
    <property type="entry name" value="RsbA_anti_sig"/>
    <property type="match status" value="1"/>
</dbReference>
<dbReference type="EMBL" id="FSQT01000001">
    <property type="protein sequence ID" value="SIM81722.1"/>
    <property type="molecule type" value="Genomic_DNA"/>
</dbReference>
<evidence type="ECO:0000313" key="4">
    <source>
        <dbReference type="EMBL" id="SIM81722.1"/>
    </source>
</evidence>